<reference evidence="4" key="1">
    <citation type="submission" date="2023-06" db="EMBL/GenBank/DDBJ databases">
        <title>Genome-scale phylogeny and comparative genomics of the fungal order Sordariales.</title>
        <authorList>
            <consortium name="Lawrence Berkeley National Laboratory"/>
            <person name="Hensen N."/>
            <person name="Bonometti L."/>
            <person name="Westerberg I."/>
            <person name="Brannstrom I.O."/>
            <person name="Guillou S."/>
            <person name="Cros-Aarteil S."/>
            <person name="Calhoun S."/>
            <person name="Haridas S."/>
            <person name="Kuo A."/>
            <person name="Mondo S."/>
            <person name="Pangilinan J."/>
            <person name="Riley R."/>
            <person name="Labutti K."/>
            <person name="Andreopoulos B."/>
            <person name="Lipzen A."/>
            <person name="Chen C."/>
            <person name="Yanf M."/>
            <person name="Daum C."/>
            <person name="Ng V."/>
            <person name="Clum A."/>
            <person name="Steindorff A."/>
            <person name="Ohm R."/>
            <person name="Martin F."/>
            <person name="Silar P."/>
            <person name="Natvig D."/>
            <person name="Lalanne C."/>
            <person name="Gautier V."/>
            <person name="Ament-Velasquez S.L."/>
            <person name="Kruys A."/>
            <person name="Hutchinson M.I."/>
            <person name="Powell A.J."/>
            <person name="Barry K."/>
            <person name="Miller A.N."/>
            <person name="Grigoriev I.V."/>
            <person name="Debuchy R."/>
            <person name="Gladieux P."/>
            <person name="Thoren M.H."/>
            <person name="Johannesson H."/>
        </authorList>
    </citation>
    <scope>NUCLEOTIDE SEQUENCE</scope>
    <source>
        <strain evidence="4">PSN4</strain>
    </source>
</reference>
<feature type="domain" description="Beta-lactamase-related" evidence="2">
    <location>
        <begin position="70"/>
        <end position="429"/>
    </location>
</feature>
<dbReference type="InterPro" id="IPR001466">
    <property type="entry name" value="Beta-lactam-related"/>
</dbReference>
<accession>A0AAJ0B2F1</accession>
<dbReference type="InterPro" id="IPR021860">
    <property type="entry name" value="Peptidase_S12_Pab87-rel_C"/>
</dbReference>
<protein>
    <submittedName>
        <fullName evidence="4">Beta-lactamase/transpeptidase-like protein</fullName>
    </submittedName>
</protein>
<evidence type="ECO:0000313" key="5">
    <source>
        <dbReference type="Proteomes" id="UP001239445"/>
    </source>
</evidence>
<feature type="domain" description="Peptidase S12 Pab87-related C-terminal" evidence="3">
    <location>
        <begin position="473"/>
        <end position="575"/>
    </location>
</feature>
<proteinExistence type="inferred from homology"/>
<comment type="similarity">
    <text evidence="1">Belongs to the peptidase S12 family.</text>
</comment>
<gene>
    <name evidence="4" type="ORF">QBC47DRAFT_331995</name>
</gene>
<dbReference type="Pfam" id="PF11954">
    <property type="entry name" value="DUF3471"/>
    <property type="match status" value="1"/>
</dbReference>
<dbReference type="InterPro" id="IPR050491">
    <property type="entry name" value="AmpC-like"/>
</dbReference>
<dbReference type="PANTHER" id="PTHR46825:SF14">
    <property type="entry name" value="BETA-LACTAMASE-RELATED DOMAIN-CONTAINING PROTEIN"/>
    <property type="match status" value="1"/>
</dbReference>
<evidence type="ECO:0000313" key="4">
    <source>
        <dbReference type="EMBL" id="KAK1750428.1"/>
    </source>
</evidence>
<dbReference type="Gene3D" id="2.40.128.600">
    <property type="match status" value="1"/>
</dbReference>
<dbReference type="Gene3D" id="3.40.710.10">
    <property type="entry name" value="DD-peptidase/beta-lactamase superfamily"/>
    <property type="match status" value="1"/>
</dbReference>
<dbReference type="PANTHER" id="PTHR46825">
    <property type="entry name" value="D-ALANYL-D-ALANINE-CARBOXYPEPTIDASE/ENDOPEPTIDASE AMPH"/>
    <property type="match status" value="1"/>
</dbReference>
<dbReference type="EMBL" id="MU839847">
    <property type="protein sequence ID" value="KAK1750428.1"/>
    <property type="molecule type" value="Genomic_DNA"/>
</dbReference>
<sequence length="588" mass="63844">MTPHSGSSPSPPPGPSLRTWRPRLRASLAAIFAVLSLKRLFTGTTPKQPSTMTSQDEAAILARLSETSSLIESIRAITGNPGVSVGVLHHGKPIYAANYGYRDVATKTPPDSDTIFPVGSLTKAMVATLFAALVEEGKVSFETKLSDLVPEYNQPSEDLRCKELATEANLIDLLAHRLGITMGNNFWSQKSQQVLVDKAETAKIVGFLQPLVPFRSKFMYSNWGYGLAGEILEDVARTDLQSLADQVLFKPLGMNRTTMGDAFGENVAKSYMALSNATPFEIPTTAYVAGKARAGAGACKSTVNNLLRFYGAWMAAAKDQDASGKTHTPGSPFKHTAVQWTKHSTITDGSDYGFGWVLAQLPGKGGLVGVNGYESPELPIIAKGTTPRRLVYHQGSVCGALSAVYLLPETESAVVVLGNGFDLCDTPDWIAQLLLEALLDAPERNDYVDLAKRASANALSHHQPTVDQLAAEQEHDTPVQPLEQYTGKYFNKAGNFFLEVAVSSDGTGLVLIPQGFLNTAYNLHHYHHDVFAWDCDRDAESKEALYPQFAIGLHRVLFQTDDSGKVVSLNWQIDKAIPEGEVFTKRDP</sequence>
<evidence type="ECO:0000259" key="2">
    <source>
        <dbReference type="Pfam" id="PF00144"/>
    </source>
</evidence>
<evidence type="ECO:0000259" key="3">
    <source>
        <dbReference type="Pfam" id="PF11954"/>
    </source>
</evidence>
<organism evidence="4 5">
    <name type="scientific">Echria macrotheca</name>
    <dbReference type="NCBI Taxonomy" id="438768"/>
    <lineage>
        <taxon>Eukaryota</taxon>
        <taxon>Fungi</taxon>
        <taxon>Dikarya</taxon>
        <taxon>Ascomycota</taxon>
        <taxon>Pezizomycotina</taxon>
        <taxon>Sordariomycetes</taxon>
        <taxon>Sordariomycetidae</taxon>
        <taxon>Sordariales</taxon>
        <taxon>Schizotheciaceae</taxon>
        <taxon>Echria</taxon>
    </lineage>
</organism>
<comment type="caution">
    <text evidence="4">The sequence shown here is derived from an EMBL/GenBank/DDBJ whole genome shotgun (WGS) entry which is preliminary data.</text>
</comment>
<dbReference type="SUPFAM" id="SSF56601">
    <property type="entry name" value="beta-lactamase/transpeptidase-like"/>
    <property type="match status" value="1"/>
</dbReference>
<name>A0AAJ0B2F1_9PEZI</name>
<evidence type="ECO:0000256" key="1">
    <source>
        <dbReference type="ARBA" id="ARBA00038215"/>
    </source>
</evidence>
<dbReference type="Pfam" id="PF00144">
    <property type="entry name" value="Beta-lactamase"/>
    <property type="match status" value="1"/>
</dbReference>
<dbReference type="Proteomes" id="UP001239445">
    <property type="component" value="Unassembled WGS sequence"/>
</dbReference>
<dbReference type="InterPro" id="IPR012338">
    <property type="entry name" value="Beta-lactam/transpept-like"/>
</dbReference>
<dbReference type="AlphaFoldDB" id="A0AAJ0B2F1"/>
<keyword evidence="5" id="KW-1185">Reference proteome</keyword>